<evidence type="ECO:0000256" key="2">
    <source>
        <dbReference type="PROSITE-ProRule" id="PRU00169"/>
    </source>
</evidence>
<dbReference type="PANTHER" id="PTHR48111:SF3">
    <property type="entry name" value="TRANSCRIPTIONAL REGULATORY PROTEIN BTSR"/>
    <property type="match status" value="1"/>
</dbReference>
<dbReference type="GO" id="GO:0005829">
    <property type="term" value="C:cytosol"/>
    <property type="evidence" value="ECO:0007669"/>
    <property type="project" value="TreeGrafter"/>
</dbReference>
<evidence type="ECO:0000259" key="5">
    <source>
        <dbReference type="PROSITE" id="PS50930"/>
    </source>
</evidence>
<dbReference type="PROSITE" id="PS50110">
    <property type="entry name" value="RESPONSE_REGULATORY"/>
    <property type="match status" value="1"/>
</dbReference>
<protein>
    <submittedName>
        <fullName evidence="6">Response regulator transcription factor</fullName>
    </submittedName>
</protein>
<sequence length="274" mass="30165">MNVLIVDDEPLARSRLRRLLAELPETAQAIVDEAADAAEAWVLLRAQRFDVLLLDIQMPGQTGMELARRLTGDPGLHHPAIVFVTAHEQHALDAFGVSAVDYLTKPVRRERLAQAMGKAVLWLRAQGAEQQAPAAVETVYLTVQHHGALKRVPLADILYCRAEAKYTTLRTAEQQYLVDLSLTDLEQRYAEHLVRIHRSALVAAPAIRSLERPMTPPEGIAPEPEAGSTETDNATWTLHLHGVPDTLPVSRRRVAAVQALLTASRPAAARQPPK</sequence>
<evidence type="ECO:0000256" key="3">
    <source>
        <dbReference type="SAM" id="MobiDB-lite"/>
    </source>
</evidence>
<feature type="compositionally biased region" description="Low complexity" evidence="3">
    <location>
        <begin position="217"/>
        <end position="227"/>
    </location>
</feature>
<dbReference type="SUPFAM" id="SSF52172">
    <property type="entry name" value="CheY-like"/>
    <property type="match status" value="1"/>
</dbReference>
<proteinExistence type="predicted"/>
<feature type="domain" description="HTH LytTR-type" evidence="5">
    <location>
        <begin position="141"/>
        <end position="263"/>
    </location>
</feature>
<evidence type="ECO:0000259" key="4">
    <source>
        <dbReference type="PROSITE" id="PS50110"/>
    </source>
</evidence>
<feature type="domain" description="Response regulatory" evidence="4">
    <location>
        <begin position="2"/>
        <end position="120"/>
    </location>
</feature>
<feature type="region of interest" description="Disordered" evidence="3">
    <location>
        <begin position="212"/>
        <end position="231"/>
    </location>
</feature>
<dbReference type="PROSITE" id="PS50930">
    <property type="entry name" value="HTH_LYTTR"/>
    <property type="match status" value="1"/>
</dbReference>
<dbReference type="GO" id="GO:0000156">
    <property type="term" value="F:phosphorelay response regulator activity"/>
    <property type="evidence" value="ECO:0007669"/>
    <property type="project" value="TreeGrafter"/>
</dbReference>
<dbReference type="GO" id="GO:0006355">
    <property type="term" value="P:regulation of DNA-templated transcription"/>
    <property type="evidence" value="ECO:0007669"/>
    <property type="project" value="TreeGrafter"/>
</dbReference>
<dbReference type="EMBL" id="JAFKMR010000027">
    <property type="protein sequence ID" value="MBN8745275.1"/>
    <property type="molecule type" value="Genomic_DNA"/>
</dbReference>
<dbReference type="Gene3D" id="3.40.50.2300">
    <property type="match status" value="1"/>
</dbReference>
<dbReference type="InterPro" id="IPR007492">
    <property type="entry name" value="LytTR_DNA-bd_dom"/>
</dbReference>
<dbReference type="RefSeq" id="WP_276731878.1">
    <property type="nucleotide sequence ID" value="NZ_JAFKMR010000027.1"/>
</dbReference>
<feature type="modified residue" description="4-aspartylphosphate" evidence="2">
    <location>
        <position position="55"/>
    </location>
</feature>
<keyword evidence="2" id="KW-0597">Phosphoprotein</keyword>
<dbReference type="GO" id="GO:0032993">
    <property type="term" value="C:protein-DNA complex"/>
    <property type="evidence" value="ECO:0007669"/>
    <property type="project" value="TreeGrafter"/>
</dbReference>
<gene>
    <name evidence="6" type="ORF">J0I24_13370</name>
</gene>
<dbReference type="Gene3D" id="2.40.50.1020">
    <property type="entry name" value="LytTr DNA-binding domain"/>
    <property type="match status" value="1"/>
</dbReference>
<dbReference type="InterPro" id="IPR011006">
    <property type="entry name" value="CheY-like_superfamily"/>
</dbReference>
<dbReference type="SMART" id="SM00850">
    <property type="entry name" value="LytTR"/>
    <property type="match status" value="1"/>
</dbReference>
<comment type="caution">
    <text evidence="6">The sequence shown here is derived from an EMBL/GenBank/DDBJ whole genome shotgun (WGS) entry which is preliminary data.</text>
</comment>
<keyword evidence="1" id="KW-0238">DNA-binding</keyword>
<dbReference type="SMART" id="SM00448">
    <property type="entry name" value="REC"/>
    <property type="match status" value="1"/>
</dbReference>
<dbReference type="InterPro" id="IPR039420">
    <property type="entry name" value="WalR-like"/>
</dbReference>
<evidence type="ECO:0000256" key="1">
    <source>
        <dbReference type="ARBA" id="ARBA00023125"/>
    </source>
</evidence>
<accession>A0A8I1MWX8</accession>
<dbReference type="Pfam" id="PF04397">
    <property type="entry name" value="LytTR"/>
    <property type="match status" value="1"/>
</dbReference>
<reference evidence="6" key="1">
    <citation type="submission" date="2021-02" db="EMBL/GenBank/DDBJ databases">
        <title>Thiocyanate and organic carbon inputs drive convergent selection for specific autotrophic Afipia and Thiobacillus strains within complex microbiomes.</title>
        <authorList>
            <person name="Huddy R.J."/>
            <person name="Sachdeva R."/>
            <person name="Kadzinga F."/>
            <person name="Kantor R.S."/>
            <person name="Harrison S.T.L."/>
            <person name="Banfield J.F."/>
        </authorList>
    </citation>
    <scope>NUCLEOTIDE SEQUENCE</scope>
    <source>
        <strain evidence="6">SCN18_13_7_16_R3_B_64_19</strain>
    </source>
</reference>
<dbReference type="AlphaFoldDB" id="A0A8I1MWX8"/>
<evidence type="ECO:0000313" key="6">
    <source>
        <dbReference type="EMBL" id="MBN8745275.1"/>
    </source>
</evidence>
<name>A0A8I1MWX8_THIA3</name>
<dbReference type="Proteomes" id="UP000664800">
    <property type="component" value="Unassembled WGS sequence"/>
</dbReference>
<evidence type="ECO:0000313" key="7">
    <source>
        <dbReference type="Proteomes" id="UP000664800"/>
    </source>
</evidence>
<dbReference type="GO" id="GO:0000976">
    <property type="term" value="F:transcription cis-regulatory region binding"/>
    <property type="evidence" value="ECO:0007669"/>
    <property type="project" value="TreeGrafter"/>
</dbReference>
<organism evidence="6 7">
    <name type="scientific">Thiomonas arsenitoxydans (strain DSM 22701 / CIP 110005 / 3As)</name>
    <dbReference type="NCBI Taxonomy" id="426114"/>
    <lineage>
        <taxon>Bacteria</taxon>
        <taxon>Pseudomonadati</taxon>
        <taxon>Pseudomonadota</taxon>
        <taxon>Betaproteobacteria</taxon>
        <taxon>Burkholderiales</taxon>
        <taxon>Thiomonas</taxon>
    </lineage>
</organism>
<dbReference type="PANTHER" id="PTHR48111">
    <property type="entry name" value="REGULATOR OF RPOS"/>
    <property type="match status" value="1"/>
</dbReference>
<dbReference type="Pfam" id="PF00072">
    <property type="entry name" value="Response_reg"/>
    <property type="match status" value="1"/>
</dbReference>
<dbReference type="InterPro" id="IPR001789">
    <property type="entry name" value="Sig_transdc_resp-reg_receiver"/>
</dbReference>